<dbReference type="AlphaFoldDB" id="A0A5M6DKN5"/>
<name>A0A5M6DKN5_9BACT</name>
<dbReference type="InterPro" id="IPR001296">
    <property type="entry name" value="Glyco_trans_1"/>
</dbReference>
<protein>
    <submittedName>
        <fullName evidence="5">Glycosyltransferase family 4 protein</fullName>
    </submittedName>
</protein>
<dbReference type="Proteomes" id="UP000324479">
    <property type="component" value="Unassembled WGS sequence"/>
</dbReference>
<sequence>MNERQDAESTPLSILCVIHSLDGGGAERVMAGLASRLARRQHRVTLVTYADTGGDRYPLDPEVRRRCLELRHDATWRPGKWMQVRRRHRAVARVMASESPDVVLSFCDRNNIDVLMSASRRSPPIVICERSDPAQQSLGMLWNSLRRRVYHRSSSAIALTETSARFLRRLCDRVIVIPSAVDPPPLESDRVAAAERKTIVGVGRLEPEKGFDRLIEAFAGFSEQDASWRLLIYGEGSEREQLLQQADQLGIADRVALPGWVRPIWQPLSEATVFCLPSRYEGFPSALLEAMALGVPCISVDCESGPRAIIQHGMNGLLVEPSVEGLREGLQRWVNEPAERERLGRAGRSVVEDFGWDAMVDAYEQELRTVVRSRQTPRERSSRPLLRWLRWWTG</sequence>
<gene>
    <name evidence="5" type="ORF">FYK55_02990</name>
</gene>
<dbReference type="RefSeq" id="WP_150074747.1">
    <property type="nucleotide sequence ID" value="NZ_VWOX01000002.1"/>
</dbReference>
<evidence type="ECO:0000313" key="5">
    <source>
        <dbReference type="EMBL" id="KAA5545895.1"/>
    </source>
</evidence>
<keyword evidence="6" id="KW-1185">Reference proteome</keyword>
<dbReference type="SUPFAM" id="SSF53756">
    <property type="entry name" value="UDP-Glycosyltransferase/glycogen phosphorylase"/>
    <property type="match status" value="1"/>
</dbReference>
<dbReference type="EMBL" id="VWOX01000002">
    <property type="protein sequence ID" value="KAA5545895.1"/>
    <property type="molecule type" value="Genomic_DNA"/>
</dbReference>
<keyword evidence="2 5" id="KW-0808">Transferase</keyword>
<dbReference type="PANTHER" id="PTHR12526">
    <property type="entry name" value="GLYCOSYLTRANSFERASE"/>
    <property type="match status" value="1"/>
</dbReference>
<proteinExistence type="predicted"/>
<dbReference type="PANTHER" id="PTHR12526:SF510">
    <property type="entry name" value="D-INOSITOL 3-PHOSPHATE GLYCOSYLTRANSFERASE"/>
    <property type="match status" value="1"/>
</dbReference>
<dbReference type="Pfam" id="PF00534">
    <property type="entry name" value="Glycos_transf_1"/>
    <property type="match status" value="1"/>
</dbReference>
<comment type="caution">
    <text evidence="5">The sequence shown here is derived from an EMBL/GenBank/DDBJ whole genome shotgun (WGS) entry which is preliminary data.</text>
</comment>
<dbReference type="CDD" id="cd03820">
    <property type="entry name" value="GT4_AmsD-like"/>
    <property type="match status" value="1"/>
</dbReference>
<dbReference type="GO" id="GO:0016757">
    <property type="term" value="F:glycosyltransferase activity"/>
    <property type="evidence" value="ECO:0007669"/>
    <property type="project" value="UniProtKB-KW"/>
</dbReference>
<organism evidence="5 6">
    <name type="scientific">Roseiconus nitratireducens</name>
    <dbReference type="NCBI Taxonomy" id="2605748"/>
    <lineage>
        <taxon>Bacteria</taxon>
        <taxon>Pseudomonadati</taxon>
        <taxon>Planctomycetota</taxon>
        <taxon>Planctomycetia</taxon>
        <taxon>Pirellulales</taxon>
        <taxon>Pirellulaceae</taxon>
        <taxon>Roseiconus</taxon>
    </lineage>
</organism>
<dbReference type="Gene3D" id="3.40.50.2000">
    <property type="entry name" value="Glycogen Phosphorylase B"/>
    <property type="match status" value="2"/>
</dbReference>
<keyword evidence="1" id="KW-0328">Glycosyltransferase</keyword>
<evidence type="ECO:0000313" key="6">
    <source>
        <dbReference type="Proteomes" id="UP000324479"/>
    </source>
</evidence>
<evidence type="ECO:0000256" key="1">
    <source>
        <dbReference type="ARBA" id="ARBA00022676"/>
    </source>
</evidence>
<reference evidence="5 6" key="1">
    <citation type="submission" date="2019-08" db="EMBL/GenBank/DDBJ databases">
        <authorList>
            <person name="Dhanesh K."/>
            <person name="Kumar G."/>
            <person name="Sasikala C."/>
            <person name="Venkata Ramana C."/>
        </authorList>
    </citation>
    <scope>NUCLEOTIDE SEQUENCE [LARGE SCALE GENOMIC DNA]</scope>
    <source>
        <strain evidence="5 6">JC645</strain>
    </source>
</reference>
<evidence type="ECO:0000259" key="4">
    <source>
        <dbReference type="Pfam" id="PF13439"/>
    </source>
</evidence>
<evidence type="ECO:0000259" key="3">
    <source>
        <dbReference type="Pfam" id="PF00534"/>
    </source>
</evidence>
<evidence type="ECO:0000256" key="2">
    <source>
        <dbReference type="ARBA" id="ARBA00022679"/>
    </source>
</evidence>
<feature type="domain" description="Glycosyltransferase subfamily 4-like N-terminal" evidence="4">
    <location>
        <begin position="24"/>
        <end position="183"/>
    </location>
</feature>
<dbReference type="Pfam" id="PF13439">
    <property type="entry name" value="Glyco_transf_4"/>
    <property type="match status" value="1"/>
</dbReference>
<accession>A0A5M6DKN5</accession>
<feature type="domain" description="Glycosyl transferase family 1" evidence="3">
    <location>
        <begin position="194"/>
        <end position="349"/>
    </location>
</feature>
<dbReference type="InterPro" id="IPR028098">
    <property type="entry name" value="Glyco_trans_4-like_N"/>
</dbReference>